<dbReference type="InterPro" id="IPR003661">
    <property type="entry name" value="HisK_dim/P_dom"/>
</dbReference>
<evidence type="ECO:0000256" key="1">
    <source>
        <dbReference type="ARBA" id="ARBA00000085"/>
    </source>
</evidence>
<comment type="subcellular location">
    <subcellularLocation>
        <location evidence="2">Cell membrane</location>
        <topology evidence="2">Multi-pass membrane protein</topology>
    </subcellularLocation>
</comment>
<dbReference type="AlphaFoldDB" id="A0A382P7M4"/>
<dbReference type="EC" id="2.7.13.3" evidence="3"/>
<keyword evidence="9" id="KW-0067">ATP-binding</keyword>
<dbReference type="CDD" id="cd00082">
    <property type="entry name" value="HisKA"/>
    <property type="match status" value="1"/>
</dbReference>
<dbReference type="InterPro" id="IPR050398">
    <property type="entry name" value="HssS/ArlS-like"/>
</dbReference>
<evidence type="ECO:0000256" key="5">
    <source>
        <dbReference type="ARBA" id="ARBA00022553"/>
    </source>
</evidence>
<evidence type="ECO:0000256" key="7">
    <source>
        <dbReference type="ARBA" id="ARBA00022741"/>
    </source>
</evidence>
<feature type="non-terminal residue" evidence="14">
    <location>
        <position position="313"/>
    </location>
</feature>
<feature type="transmembrane region" description="Helical" evidence="12">
    <location>
        <begin position="148"/>
        <end position="171"/>
    </location>
</feature>
<keyword evidence="5" id="KW-0597">Phosphoprotein</keyword>
<keyword evidence="8" id="KW-0418">Kinase</keyword>
<keyword evidence="12" id="KW-1133">Transmembrane helix</keyword>
<keyword evidence="10" id="KW-0902">Two-component regulatory system</keyword>
<keyword evidence="12" id="KW-0812">Transmembrane</keyword>
<evidence type="ECO:0000256" key="2">
    <source>
        <dbReference type="ARBA" id="ARBA00004651"/>
    </source>
</evidence>
<evidence type="ECO:0000256" key="8">
    <source>
        <dbReference type="ARBA" id="ARBA00022777"/>
    </source>
</evidence>
<dbReference type="PANTHER" id="PTHR45528:SF1">
    <property type="entry name" value="SENSOR HISTIDINE KINASE CPXA"/>
    <property type="match status" value="1"/>
</dbReference>
<evidence type="ECO:0000256" key="3">
    <source>
        <dbReference type="ARBA" id="ARBA00012438"/>
    </source>
</evidence>
<dbReference type="GO" id="GO:0000155">
    <property type="term" value="F:phosphorelay sensor kinase activity"/>
    <property type="evidence" value="ECO:0007669"/>
    <property type="project" value="InterPro"/>
</dbReference>
<dbReference type="GO" id="GO:0005524">
    <property type="term" value="F:ATP binding"/>
    <property type="evidence" value="ECO:0007669"/>
    <property type="project" value="UniProtKB-KW"/>
</dbReference>
<feature type="transmembrane region" description="Helical" evidence="12">
    <location>
        <begin position="12"/>
        <end position="29"/>
    </location>
</feature>
<dbReference type="InterPro" id="IPR036890">
    <property type="entry name" value="HATPase_C_sf"/>
</dbReference>
<gene>
    <name evidence="14" type="ORF">METZ01_LOCUS320776</name>
</gene>
<protein>
    <recommendedName>
        <fullName evidence="3">histidine kinase</fullName>
        <ecNumber evidence="3">2.7.13.3</ecNumber>
    </recommendedName>
</protein>
<accession>A0A382P7M4</accession>
<evidence type="ECO:0000256" key="6">
    <source>
        <dbReference type="ARBA" id="ARBA00022679"/>
    </source>
</evidence>
<dbReference type="PROSITE" id="PS50109">
    <property type="entry name" value="HIS_KIN"/>
    <property type="match status" value="1"/>
</dbReference>
<dbReference type="GO" id="GO:0005886">
    <property type="term" value="C:plasma membrane"/>
    <property type="evidence" value="ECO:0007669"/>
    <property type="project" value="UniProtKB-SubCell"/>
</dbReference>
<keyword evidence="7" id="KW-0547">Nucleotide-binding</keyword>
<feature type="domain" description="Histidine kinase" evidence="13">
    <location>
        <begin position="186"/>
        <end position="313"/>
    </location>
</feature>
<proteinExistence type="predicted"/>
<evidence type="ECO:0000256" key="9">
    <source>
        <dbReference type="ARBA" id="ARBA00022840"/>
    </source>
</evidence>
<name>A0A382P7M4_9ZZZZ</name>
<evidence type="ECO:0000313" key="14">
    <source>
        <dbReference type="EMBL" id="SVC67922.1"/>
    </source>
</evidence>
<reference evidence="14" key="1">
    <citation type="submission" date="2018-05" db="EMBL/GenBank/DDBJ databases">
        <authorList>
            <person name="Lanie J.A."/>
            <person name="Ng W.-L."/>
            <person name="Kazmierczak K.M."/>
            <person name="Andrzejewski T.M."/>
            <person name="Davidsen T.M."/>
            <person name="Wayne K.J."/>
            <person name="Tettelin H."/>
            <person name="Glass J.I."/>
            <person name="Rusch D."/>
            <person name="Podicherti R."/>
            <person name="Tsui H.-C.T."/>
            <person name="Winkler M.E."/>
        </authorList>
    </citation>
    <scope>NUCLEOTIDE SEQUENCE</scope>
</reference>
<dbReference type="Pfam" id="PF00512">
    <property type="entry name" value="HisKA"/>
    <property type="match status" value="1"/>
</dbReference>
<evidence type="ECO:0000256" key="12">
    <source>
        <dbReference type="SAM" id="Phobius"/>
    </source>
</evidence>
<keyword evidence="6" id="KW-0808">Transferase</keyword>
<dbReference type="SUPFAM" id="SSF55874">
    <property type="entry name" value="ATPase domain of HSP90 chaperone/DNA topoisomerase II/histidine kinase"/>
    <property type="match status" value="1"/>
</dbReference>
<keyword evidence="11 12" id="KW-0472">Membrane</keyword>
<dbReference type="PANTHER" id="PTHR45528">
    <property type="entry name" value="SENSOR HISTIDINE KINASE CPXA"/>
    <property type="match status" value="1"/>
</dbReference>
<evidence type="ECO:0000256" key="4">
    <source>
        <dbReference type="ARBA" id="ARBA00022475"/>
    </source>
</evidence>
<comment type="catalytic activity">
    <reaction evidence="1">
        <text>ATP + protein L-histidine = ADP + protein N-phospho-L-histidine.</text>
        <dbReference type="EC" id="2.7.13.3"/>
    </reaction>
</comment>
<evidence type="ECO:0000259" key="13">
    <source>
        <dbReference type="PROSITE" id="PS50109"/>
    </source>
</evidence>
<dbReference type="EMBL" id="UINC01104626">
    <property type="protein sequence ID" value="SVC67922.1"/>
    <property type="molecule type" value="Genomic_DNA"/>
</dbReference>
<keyword evidence="4" id="KW-1003">Cell membrane</keyword>
<organism evidence="14">
    <name type="scientific">marine metagenome</name>
    <dbReference type="NCBI Taxonomy" id="408172"/>
    <lineage>
        <taxon>unclassified sequences</taxon>
        <taxon>metagenomes</taxon>
        <taxon>ecological metagenomes</taxon>
    </lineage>
</organism>
<dbReference type="InterPro" id="IPR005467">
    <property type="entry name" value="His_kinase_dom"/>
</dbReference>
<evidence type="ECO:0000256" key="11">
    <source>
        <dbReference type="ARBA" id="ARBA00023136"/>
    </source>
</evidence>
<evidence type="ECO:0000256" key="10">
    <source>
        <dbReference type="ARBA" id="ARBA00023012"/>
    </source>
</evidence>
<sequence length="313" mass="36130">MDWLRHAGNIKLILIIIGSVLIISFLLYSQNLVEKLRRDNRGIVTLYAELIAKSTMMDSDENLEFIFENIIKNIHFPIVQTNMDGVPLSWRNLPKDIQSENLVSNLVEIMDKHNKPISLIYTDVTTNEKHFFGYLHFGDSNLIQRLIWLPYFEIGAISLFILIGFIGFSFIRHHEKQHIWIGMARETAHQLGTPVSALMGWVEWLQKNPEKSHMAVNEMKTDLSRLNQISDRFSKMGSIPQMENIDILELLNDVLNYLKNRIPSKGENLNIEYESNTPVFVCGNKILLSWAFENIIKNGIDAVSQNDGEVYVR</sequence>
<dbReference type="Gene3D" id="3.30.565.10">
    <property type="entry name" value="Histidine kinase-like ATPase, C-terminal domain"/>
    <property type="match status" value="1"/>
</dbReference>